<dbReference type="PANTHER" id="PTHR30221">
    <property type="entry name" value="SMALL-CONDUCTANCE MECHANOSENSITIVE CHANNEL"/>
    <property type="match status" value="1"/>
</dbReference>
<dbReference type="PANTHER" id="PTHR30221:SF1">
    <property type="entry name" value="SMALL-CONDUCTANCE MECHANOSENSITIVE CHANNEL"/>
    <property type="match status" value="1"/>
</dbReference>
<keyword evidence="1" id="KW-1133">Transmembrane helix</keyword>
<dbReference type="GO" id="GO:0008381">
    <property type="term" value="F:mechanosensitive monoatomic ion channel activity"/>
    <property type="evidence" value="ECO:0007669"/>
    <property type="project" value="InterPro"/>
</dbReference>
<dbReference type="InterPro" id="IPR006685">
    <property type="entry name" value="MscS_channel_2nd"/>
</dbReference>
<proteinExistence type="predicted"/>
<feature type="transmembrane region" description="Helical" evidence="1">
    <location>
        <begin position="88"/>
        <end position="108"/>
    </location>
</feature>
<dbReference type="AlphaFoldDB" id="A0AA49GQU5"/>
<organism evidence="3">
    <name type="scientific">Roseihalotalea indica</name>
    <dbReference type="NCBI Taxonomy" id="2867963"/>
    <lineage>
        <taxon>Bacteria</taxon>
        <taxon>Pseudomonadati</taxon>
        <taxon>Bacteroidota</taxon>
        <taxon>Cytophagia</taxon>
        <taxon>Cytophagales</taxon>
        <taxon>Catalimonadaceae</taxon>
        <taxon>Roseihalotalea</taxon>
    </lineage>
</organism>
<accession>A0AA49GQU5</accession>
<sequence>METLQQWQSMFYNALNAFGTTVMNALPNVIGALVLLFIGWLIAKAVAYAIRKILSSQTMARITERLNQLALLERSDVSVDSVQIISRFVYWVILLLFFVAASETLGWTAVSRTLNELINYLPALLSALVIALIGLYLAQTVRNFVRTALHSMQIGAANLISSLLFYVLAIIVILTALEQAGVNTGVITANLTLIIGAIVGAVAISFAIASRHVLENILASFYSRRNFAVGDKIRLDTIEGEIVRMDSVSVVVKTGTTEVVFPTRSLIDERIEKLS</sequence>
<keyword evidence="1" id="KW-0472">Membrane</keyword>
<dbReference type="GO" id="GO:0016020">
    <property type="term" value="C:membrane"/>
    <property type="evidence" value="ECO:0007669"/>
    <property type="project" value="InterPro"/>
</dbReference>
<dbReference type="Gene3D" id="1.10.287.1260">
    <property type="match status" value="1"/>
</dbReference>
<keyword evidence="1" id="KW-0812">Transmembrane</keyword>
<feature type="transmembrane region" description="Helical" evidence="1">
    <location>
        <begin position="120"/>
        <end position="138"/>
    </location>
</feature>
<reference evidence="3" key="1">
    <citation type="journal article" date="2023" name="Comput. Struct. Biotechnol. J.">
        <title>Discovery of a novel marine Bacteroidetes with a rich repertoire of carbohydrate-active enzymes.</title>
        <authorList>
            <person name="Chen B."/>
            <person name="Liu G."/>
            <person name="Chen Q."/>
            <person name="Wang H."/>
            <person name="Liu L."/>
            <person name="Tang K."/>
        </authorList>
    </citation>
    <scope>NUCLEOTIDE SEQUENCE</scope>
    <source>
        <strain evidence="3">TK19036</strain>
    </source>
</reference>
<reference evidence="3" key="2">
    <citation type="journal article" date="2024" name="Antonie Van Leeuwenhoek">
        <title>Roseihalotalea indica gen. nov., sp. nov., a halophilic Bacteroidetes from mesopelagic Southwest Indian Ocean with higher carbohydrate metabolic potential.</title>
        <authorList>
            <person name="Chen B."/>
            <person name="Zhang M."/>
            <person name="Lin D."/>
            <person name="Ye J."/>
            <person name="Tang K."/>
        </authorList>
    </citation>
    <scope>NUCLEOTIDE SEQUENCE</scope>
    <source>
        <strain evidence="3">TK19036</strain>
    </source>
</reference>
<feature type="transmembrane region" description="Helical" evidence="1">
    <location>
        <begin position="29"/>
        <end position="50"/>
    </location>
</feature>
<dbReference type="Pfam" id="PF05552">
    <property type="entry name" value="MS_channel_1st_1"/>
    <property type="match status" value="2"/>
</dbReference>
<dbReference type="Pfam" id="PF00924">
    <property type="entry name" value="MS_channel_2nd"/>
    <property type="match status" value="1"/>
</dbReference>
<dbReference type="InterPro" id="IPR008910">
    <property type="entry name" value="MSC_TM_helix"/>
</dbReference>
<evidence type="ECO:0000256" key="1">
    <source>
        <dbReference type="SAM" id="Phobius"/>
    </source>
</evidence>
<evidence type="ECO:0000259" key="2">
    <source>
        <dbReference type="Pfam" id="PF00924"/>
    </source>
</evidence>
<name>A0AA49GQU5_9BACT</name>
<dbReference type="EMBL" id="CP120682">
    <property type="protein sequence ID" value="WKN38788.1"/>
    <property type="molecule type" value="Genomic_DNA"/>
</dbReference>
<protein>
    <submittedName>
        <fullName evidence="3">Mechanosensitive ion channel</fullName>
    </submittedName>
</protein>
<feature type="transmembrane region" description="Helical" evidence="1">
    <location>
        <begin position="159"/>
        <end position="177"/>
    </location>
</feature>
<dbReference type="InterPro" id="IPR045275">
    <property type="entry name" value="MscS_archaea/bacteria_type"/>
</dbReference>
<feature type="domain" description="Mechanosensitive ion channel MscS" evidence="2">
    <location>
        <begin position="216"/>
        <end position="272"/>
    </location>
</feature>
<evidence type="ECO:0000313" key="3">
    <source>
        <dbReference type="EMBL" id="WKN38788.1"/>
    </source>
</evidence>
<gene>
    <name evidence="3" type="ORF">K4G66_08740</name>
</gene>
<feature type="transmembrane region" description="Helical" evidence="1">
    <location>
        <begin position="189"/>
        <end position="209"/>
    </location>
</feature>